<evidence type="ECO:0000256" key="1">
    <source>
        <dbReference type="ARBA" id="ARBA00022801"/>
    </source>
</evidence>
<gene>
    <name evidence="6" type="ORF">A3J48_03720</name>
</gene>
<feature type="active site" description="Proton acceptor" evidence="4">
    <location>
        <position position="156"/>
    </location>
</feature>
<dbReference type="PROSITE" id="PS51635">
    <property type="entry name" value="PNPLA"/>
    <property type="match status" value="1"/>
</dbReference>
<dbReference type="InterPro" id="IPR016035">
    <property type="entry name" value="Acyl_Trfase/lysoPLipase"/>
</dbReference>
<keyword evidence="2 4" id="KW-0442">Lipid degradation</keyword>
<keyword evidence="1 4" id="KW-0378">Hydrolase</keyword>
<organism evidence="6 7">
    <name type="scientific">Candidatus Doudnabacteria bacterium RIFCSPHIGHO2_02_FULL_46_11</name>
    <dbReference type="NCBI Taxonomy" id="1817832"/>
    <lineage>
        <taxon>Bacteria</taxon>
        <taxon>Candidatus Doudnaibacteriota</taxon>
    </lineage>
</organism>
<dbReference type="SUPFAM" id="SSF52151">
    <property type="entry name" value="FabD/lysophospholipase-like"/>
    <property type="match status" value="1"/>
</dbReference>
<comment type="caution">
    <text evidence="6">The sequence shown here is derived from an EMBL/GenBank/DDBJ whole genome shotgun (WGS) entry which is preliminary data.</text>
</comment>
<evidence type="ECO:0000256" key="4">
    <source>
        <dbReference type="PROSITE-ProRule" id="PRU01161"/>
    </source>
</evidence>
<sequence>MSRPKIGLALSGASGRAIAHAGVLDVFEEQGIPVDYIAACSSGAIIAAAYSCGTLRQLKATLFGGFNRMELLGLFEAAETTGGLFSLNKVEERMKSFTHGLRFEEVRPHLAMVCVDIATAEQVVISMGDIAKGIVASCSVPFIFEPARWGNRQLVDGGLLNLVPADVVRDMGADIVISVEIAAAKYILSNTEIRLLQTLVIILQSIGLPYRYAKKFIQFIKSKLKIGDFVQIYSQSDFLPGSGHDESMVSVITKVLEVRFKAFGLKNDYKIYSDIILTPKVKHFGRTEFNTLRRAYVEGRQSAQSAIPQILKLIEQYEVNASAAAKSKNQLLTESLK</sequence>
<feature type="short sequence motif" description="DGA/G" evidence="4">
    <location>
        <begin position="156"/>
        <end position="158"/>
    </location>
</feature>
<evidence type="ECO:0000259" key="5">
    <source>
        <dbReference type="PROSITE" id="PS51635"/>
    </source>
</evidence>
<evidence type="ECO:0000313" key="6">
    <source>
        <dbReference type="EMBL" id="OGE84660.1"/>
    </source>
</evidence>
<protein>
    <recommendedName>
        <fullName evidence="5">PNPLA domain-containing protein</fullName>
    </recommendedName>
</protein>
<dbReference type="PANTHER" id="PTHR14226:SF29">
    <property type="entry name" value="NEUROPATHY TARGET ESTERASE SWS"/>
    <property type="match status" value="1"/>
</dbReference>
<dbReference type="Gene3D" id="3.40.1090.10">
    <property type="entry name" value="Cytosolic phospholipase A2 catalytic domain"/>
    <property type="match status" value="1"/>
</dbReference>
<dbReference type="GO" id="GO:0016787">
    <property type="term" value="F:hydrolase activity"/>
    <property type="evidence" value="ECO:0007669"/>
    <property type="project" value="UniProtKB-UniRule"/>
</dbReference>
<name>A0A1F5P4W6_9BACT</name>
<comment type="caution">
    <text evidence="4">Lacks conserved residue(s) required for the propagation of feature annotation.</text>
</comment>
<feature type="domain" description="PNPLA" evidence="5">
    <location>
        <begin position="8"/>
        <end position="169"/>
    </location>
</feature>
<dbReference type="STRING" id="1817832.A3J48_03720"/>
<feature type="active site" description="Nucleophile" evidence="4">
    <location>
        <position position="41"/>
    </location>
</feature>
<dbReference type="InterPro" id="IPR002641">
    <property type="entry name" value="PNPLA_dom"/>
</dbReference>
<dbReference type="PANTHER" id="PTHR14226">
    <property type="entry name" value="NEUROPATHY TARGET ESTERASE/SWISS CHEESE D.MELANOGASTER"/>
    <property type="match status" value="1"/>
</dbReference>
<evidence type="ECO:0000256" key="2">
    <source>
        <dbReference type="ARBA" id="ARBA00022963"/>
    </source>
</evidence>
<proteinExistence type="predicted"/>
<dbReference type="AlphaFoldDB" id="A0A1F5P4W6"/>
<dbReference type="InterPro" id="IPR050301">
    <property type="entry name" value="NTE"/>
</dbReference>
<reference evidence="6 7" key="1">
    <citation type="journal article" date="2016" name="Nat. Commun.">
        <title>Thousands of microbial genomes shed light on interconnected biogeochemical processes in an aquifer system.</title>
        <authorList>
            <person name="Anantharaman K."/>
            <person name="Brown C.T."/>
            <person name="Hug L.A."/>
            <person name="Sharon I."/>
            <person name="Castelle C.J."/>
            <person name="Probst A.J."/>
            <person name="Thomas B.C."/>
            <person name="Singh A."/>
            <person name="Wilkins M.J."/>
            <person name="Karaoz U."/>
            <person name="Brodie E.L."/>
            <person name="Williams K.H."/>
            <person name="Hubbard S.S."/>
            <person name="Banfield J.F."/>
        </authorList>
    </citation>
    <scope>NUCLEOTIDE SEQUENCE [LARGE SCALE GENOMIC DNA]</scope>
</reference>
<keyword evidence="3 4" id="KW-0443">Lipid metabolism</keyword>
<evidence type="ECO:0000256" key="3">
    <source>
        <dbReference type="ARBA" id="ARBA00023098"/>
    </source>
</evidence>
<dbReference type="Pfam" id="PF01734">
    <property type="entry name" value="Patatin"/>
    <property type="match status" value="1"/>
</dbReference>
<dbReference type="GO" id="GO:0016042">
    <property type="term" value="P:lipid catabolic process"/>
    <property type="evidence" value="ECO:0007669"/>
    <property type="project" value="UniProtKB-UniRule"/>
</dbReference>
<dbReference type="Proteomes" id="UP000176786">
    <property type="component" value="Unassembled WGS sequence"/>
</dbReference>
<dbReference type="EMBL" id="MFES01000038">
    <property type="protein sequence ID" value="OGE84660.1"/>
    <property type="molecule type" value="Genomic_DNA"/>
</dbReference>
<accession>A0A1F5P4W6</accession>
<evidence type="ECO:0000313" key="7">
    <source>
        <dbReference type="Proteomes" id="UP000176786"/>
    </source>
</evidence>